<keyword evidence="2" id="KW-1133">Transmembrane helix</keyword>
<keyword evidence="2" id="KW-0472">Membrane</keyword>
<keyword evidence="2" id="KW-0812">Transmembrane</keyword>
<dbReference type="RefSeq" id="WP_154543023.1">
    <property type="nucleotide sequence ID" value="NZ_VULO01000002.1"/>
</dbReference>
<keyword evidence="4" id="KW-1185">Reference proteome</keyword>
<evidence type="ECO:0000313" key="3">
    <source>
        <dbReference type="EMBL" id="MSS83504.1"/>
    </source>
</evidence>
<dbReference type="AlphaFoldDB" id="A0A6N7VP48"/>
<dbReference type="SMART" id="SM01323">
    <property type="entry name" value="YajC"/>
    <property type="match status" value="1"/>
</dbReference>
<dbReference type="Pfam" id="PF02699">
    <property type="entry name" value="YajC"/>
    <property type="match status" value="1"/>
</dbReference>
<name>A0A6N7VP48_9ACTO</name>
<gene>
    <name evidence="3" type="ORF">FYJ24_01745</name>
</gene>
<evidence type="ECO:0000313" key="4">
    <source>
        <dbReference type="Proteomes" id="UP000470875"/>
    </source>
</evidence>
<reference evidence="3 4" key="1">
    <citation type="submission" date="2019-08" db="EMBL/GenBank/DDBJ databases">
        <title>In-depth cultivation of the pig gut microbiome towards novel bacterial diversity and tailored functional studies.</title>
        <authorList>
            <person name="Wylensek D."/>
            <person name="Hitch T.C.A."/>
            <person name="Clavel T."/>
        </authorList>
    </citation>
    <scope>NUCLEOTIDE SEQUENCE [LARGE SCALE GENOMIC DNA]</scope>
    <source>
        <strain evidence="3 4">WB03_NA08</strain>
    </source>
</reference>
<feature type="transmembrane region" description="Helical" evidence="2">
    <location>
        <begin position="6"/>
        <end position="21"/>
    </location>
</feature>
<organism evidence="3 4">
    <name type="scientific">Scrofimicrobium canadense</name>
    <dbReference type="NCBI Taxonomy" id="2652290"/>
    <lineage>
        <taxon>Bacteria</taxon>
        <taxon>Bacillati</taxon>
        <taxon>Actinomycetota</taxon>
        <taxon>Actinomycetes</taxon>
        <taxon>Actinomycetales</taxon>
        <taxon>Actinomycetaceae</taxon>
        <taxon>Scrofimicrobium</taxon>
    </lineage>
</organism>
<proteinExistence type="predicted"/>
<feature type="region of interest" description="Disordered" evidence="1">
    <location>
        <begin position="110"/>
        <end position="131"/>
    </location>
</feature>
<sequence>MELYILMGLMLVAFIGLNMWSKKSQRKRQEEHDRMMKEQLVPGAWVHTRVGFFGRFVDLDGDVLILETPSGEETYWDKRMLASVGDLPFANDEEENDDIPEAEQITEIDEIVEETNDSSDNASDTDLDGKN</sequence>
<dbReference type="InterPro" id="IPR003849">
    <property type="entry name" value="Preprotein_translocase_YajC"/>
</dbReference>
<accession>A0A6N7VP48</accession>
<comment type="caution">
    <text evidence="3">The sequence shown here is derived from an EMBL/GenBank/DDBJ whole genome shotgun (WGS) entry which is preliminary data.</text>
</comment>
<dbReference type="EMBL" id="VULO01000002">
    <property type="protein sequence ID" value="MSS83504.1"/>
    <property type="molecule type" value="Genomic_DNA"/>
</dbReference>
<protein>
    <submittedName>
        <fullName evidence="3">Preprotein translocase subunit YajC</fullName>
    </submittedName>
</protein>
<dbReference type="Proteomes" id="UP000470875">
    <property type="component" value="Unassembled WGS sequence"/>
</dbReference>
<evidence type="ECO:0000256" key="2">
    <source>
        <dbReference type="SAM" id="Phobius"/>
    </source>
</evidence>
<evidence type="ECO:0000256" key="1">
    <source>
        <dbReference type="SAM" id="MobiDB-lite"/>
    </source>
</evidence>